<dbReference type="PANTHER" id="PTHR45737:SF6">
    <property type="entry name" value="VON WILLEBRAND FACTOR A DOMAIN-CONTAINING PROTEIN 5A"/>
    <property type="match status" value="1"/>
</dbReference>
<protein>
    <submittedName>
        <fullName evidence="6">VWA domain-containing protein</fullName>
    </submittedName>
</protein>
<evidence type="ECO:0000256" key="2">
    <source>
        <dbReference type="SAM" id="Phobius"/>
    </source>
</evidence>
<evidence type="ECO:0000313" key="7">
    <source>
        <dbReference type="Proteomes" id="UP000324760"/>
    </source>
</evidence>
<dbReference type="SMART" id="SM00609">
    <property type="entry name" value="VIT"/>
    <property type="match status" value="1"/>
</dbReference>
<feature type="region of interest" description="Disordered" evidence="1">
    <location>
        <begin position="628"/>
        <end position="672"/>
    </location>
</feature>
<dbReference type="InterPro" id="IPR002035">
    <property type="entry name" value="VWF_A"/>
</dbReference>
<accession>A0A5P1R7N8</accession>
<evidence type="ECO:0000259" key="5">
    <source>
        <dbReference type="PROSITE" id="PS51468"/>
    </source>
</evidence>
<gene>
    <name evidence="6" type="ORF">F0U83_00775</name>
</gene>
<dbReference type="Pfam" id="PF08487">
    <property type="entry name" value="VIT"/>
    <property type="match status" value="1"/>
</dbReference>
<keyword evidence="2" id="KW-1133">Transmembrane helix</keyword>
<name>A0A5P1R7N8_9GAMM</name>
<reference evidence="6 7" key="1">
    <citation type="journal article" date="2019" name="Biochem. Eng. J.">
        <title>Metabolic engineering of the marine bacteria Neptunomonas concharum for the production of acetoin and meso-2,3-butanediol from acetate.</title>
        <authorList>
            <person name="Li W."/>
            <person name="Pu N."/>
            <person name="Liu C.-X."/>
            <person name="Yuan Q.-P."/>
            <person name="Li Z.-J."/>
        </authorList>
    </citation>
    <scope>NUCLEOTIDE SEQUENCE [LARGE SCALE GENOMIC DNA]</scope>
    <source>
        <strain evidence="6 7">JCM17730</strain>
    </source>
</reference>
<dbReference type="Proteomes" id="UP000324760">
    <property type="component" value="Chromosome"/>
</dbReference>
<dbReference type="Gene3D" id="3.40.50.410">
    <property type="entry name" value="von Willebrand factor, type A domain"/>
    <property type="match status" value="1"/>
</dbReference>
<evidence type="ECO:0000313" key="6">
    <source>
        <dbReference type="EMBL" id="QEQ95351.1"/>
    </source>
</evidence>
<dbReference type="InterPro" id="IPR013694">
    <property type="entry name" value="VIT"/>
</dbReference>
<evidence type="ECO:0000256" key="3">
    <source>
        <dbReference type="SAM" id="SignalP"/>
    </source>
</evidence>
<dbReference type="PROSITE" id="PS50234">
    <property type="entry name" value="VWFA"/>
    <property type="match status" value="1"/>
</dbReference>
<dbReference type="PANTHER" id="PTHR45737">
    <property type="entry name" value="VON WILLEBRAND FACTOR A DOMAIN-CONTAINING PROTEIN 5A"/>
    <property type="match status" value="1"/>
</dbReference>
<dbReference type="EMBL" id="CP043869">
    <property type="protein sequence ID" value="QEQ95351.1"/>
    <property type="molecule type" value="Genomic_DNA"/>
</dbReference>
<proteinExistence type="predicted"/>
<dbReference type="InterPro" id="IPR036465">
    <property type="entry name" value="vWFA_dom_sf"/>
</dbReference>
<organism evidence="6 7">
    <name type="scientific">Neptunomonas concharum</name>
    <dbReference type="NCBI Taxonomy" id="1031538"/>
    <lineage>
        <taxon>Bacteria</taxon>
        <taxon>Pseudomonadati</taxon>
        <taxon>Pseudomonadota</taxon>
        <taxon>Gammaproteobacteria</taxon>
        <taxon>Oceanospirillales</taxon>
        <taxon>Oceanospirillaceae</taxon>
        <taxon>Neptunomonas</taxon>
    </lineage>
</organism>
<keyword evidence="7" id="KW-1185">Reference proteome</keyword>
<keyword evidence="2" id="KW-0472">Membrane</keyword>
<sequence>MKMKYFQTRHTPLAAAMGLSAALLITPTVEAAGLLTPKSSSYSTLTIQQHHVDVVIEEGYATTTVEQVFHNPNPTDLEAIYSFPVPDKAAVGEFSYWIDGQPVTGEVVEKQRARQIYEAEKQAGREAVIVEKDRYKTFDISVFPVRANQDVRIKLVYLQNTQTDSGIGRYVYPLEEGGVDEQALSFWSRNEAVEQDFSFNVKLRSGYPVDGIRLPQHPNAKVAQISQHEWHVALGNQNTTVDSALAERTEVAQEAGVPNQTAANLSEDILLYWRQTPDQPASLDMQAYRTEGDTQGTFMLTLSPGDDLPSITAGRDWVFVLDISGSMQGKFSSLVEGIRQGLGQLSGQDRFKIVLFNNQATEFTQGFVPVDAAAIEQVLQRLDQVSPSSGTNLYAGLNTGIKGLDADRSNAIVLVTDGVANVGTTEKNRFLSLLEKHDVRLFTFVMGNSANRPLLEEMTRVSNGFAMSISNADDIVGQLMLAKNKMSHEALRDLELDIEGGRVKDIVMPRLSKTLYRGQQLSVFGHYYQPGDVKVTLKGKVGDELKTYSTRIHLPAQHTKTPELERLWAFAAIENMQAEMDYLGESSDTQQAITDTAVAYGLVTDYTSMIVLRDEVFKAQGIERTNQKRVATEQKARELRAQQPVVAAPHRADSQQPMFQGNRANVSPSRSGSGGGAISPVYGLVALCLIGILALRRRGDEV</sequence>
<dbReference type="Pfam" id="PF13768">
    <property type="entry name" value="VWA_3"/>
    <property type="match status" value="1"/>
</dbReference>
<dbReference type="SUPFAM" id="SSF53300">
    <property type="entry name" value="vWA-like"/>
    <property type="match status" value="1"/>
</dbReference>
<evidence type="ECO:0000256" key="1">
    <source>
        <dbReference type="SAM" id="MobiDB-lite"/>
    </source>
</evidence>
<dbReference type="SMART" id="SM00327">
    <property type="entry name" value="VWA"/>
    <property type="match status" value="1"/>
</dbReference>
<dbReference type="OrthoDB" id="9784383at2"/>
<feature type="domain" description="VWFA" evidence="4">
    <location>
        <begin position="316"/>
        <end position="486"/>
    </location>
</feature>
<keyword evidence="2" id="KW-0812">Transmembrane</keyword>
<dbReference type="KEGG" id="ncu:F0U83_00775"/>
<feature type="signal peptide" evidence="3">
    <location>
        <begin position="1"/>
        <end position="31"/>
    </location>
</feature>
<feature type="compositionally biased region" description="Polar residues" evidence="1">
    <location>
        <begin position="654"/>
        <end position="671"/>
    </location>
</feature>
<feature type="domain" description="VIT" evidence="5">
    <location>
        <begin position="31"/>
        <end position="159"/>
    </location>
</feature>
<dbReference type="PROSITE" id="PS51468">
    <property type="entry name" value="VIT"/>
    <property type="match status" value="1"/>
</dbReference>
<evidence type="ECO:0000259" key="4">
    <source>
        <dbReference type="PROSITE" id="PS50234"/>
    </source>
</evidence>
<feature type="chain" id="PRO_5024884340" evidence="3">
    <location>
        <begin position="32"/>
        <end position="702"/>
    </location>
</feature>
<feature type="transmembrane region" description="Helical" evidence="2">
    <location>
        <begin position="677"/>
        <end position="695"/>
    </location>
</feature>
<feature type="compositionally biased region" description="Basic and acidic residues" evidence="1">
    <location>
        <begin position="630"/>
        <end position="640"/>
    </location>
</feature>
<dbReference type="AlphaFoldDB" id="A0A5P1R7N8"/>
<keyword evidence="3" id="KW-0732">Signal</keyword>